<dbReference type="RefSeq" id="WP_201139414.1">
    <property type="nucleotide sequence ID" value="NZ_CAJNAS010000016.1"/>
</dbReference>
<sequence>MYNRQLHPQEVSLAKRLADASGGKYTQTQIENQMAQMNMTEGGQTESGGVRVAVGAQPQDGTDWQPYGINQAGQQVWAQSLSSGDAGVQSYIVQSANSISNSTGLTYQATTLQYTQISMSGGLGSCFHL</sequence>
<keyword evidence="2" id="KW-1185">Reference proteome</keyword>
<comment type="caution">
    <text evidence="1">The sequence shown here is derived from an EMBL/GenBank/DDBJ whole genome shotgun (WGS) entry which is preliminary data.</text>
</comment>
<proteinExistence type="predicted"/>
<dbReference type="AlphaFoldDB" id="A0A9N8R4Z8"/>
<organism evidence="1 2">
    <name type="scientific">Paraburkholderia domus</name>
    <dbReference type="NCBI Taxonomy" id="2793075"/>
    <lineage>
        <taxon>Bacteria</taxon>
        <taxon>Pseudomonadati</taxon>
        <taxon>Pseudomonadota</taxon>
        <taxon>Betaproteobacteria</taxon>
        <taxon>Burkholderiales</taxon>
        <taxon>Burkholderiaceae</taxon>
        <taxon>Paraburkholderia</taxon>
    </lineage>
</organism>
<gene>
    <name evidence="1" type="ORF">R70211_05356</name>
</gene>
<dbReference type="Proteomes" id="UP000675121">
    <property type="component" value="Unassembled WGS sequence"/>
</dbReference>
<name>A0A9N8R4Z8_9BURK</name>
<evidence type="ECO:0000313" key="1">
    <source>
        <dbReference type="EMBL" id="CAE6935324.1"/>
    </source>
</evidence>
<protein>
    <submittedName>
        <fullName evidence="1">Uncharacterized protein</fullName>
    </submittedName>
</protein>
<dbReference type="EMBL" id="CAJNAS010000016">
    <property type="protein sequence ID" value="CAE6935324.1"/>
    <property type="molecule type" value="Genomic_DNA"/>
</dbReference>
<evidence type="ECO:0000313" key="2">
    <source>
        <dbReference type="Proteomes" id="UP000675121"/>
    </source>
</evidence>
<accession>A0A9N8R4Z8</accession>
<reference evidence="1" key="1">
    <citation type="submission" date="2021-02" db="EMBL/GenBank/DDBJ databases">
        <authorList>
            <person name="Vanwijnsberghe S."/>
        </authorList>
    </citation>
    <scope>NUCLEOTIDE SEQUENCE</scope>
    <source>
        <strain evidence="1">R-70211</strain>
    </source>
</reference>